<evidence type="ECO:0000313" key="2">
    <source>
        <dbReference type="EMBL" id="CAB1443071.1"/>
    </source>
</evidence>
<sequence length="141" mass="15466">MGPTSLLATQLCKHPTTEHRPQVCQANQRAGRMRKGGTSKPMSQLLGAGRWKETQRESGEWRKQVVKVWKDLSKEGKQRIERRDSFKESKGKNGSGRDLAVFLQHTEDRPGGGGGGGGGGGRQIYMVRTALAALEQHTGLQ</sequence>
<feature type="region of interest" description="Disordered" evidence="1">
    <location>
        <begin position="28"/>
        <end position="57"/>
    </location>
</feature>
<proteinExistence type="predicted"/>
<name>A0A9N7V0E7_PLEPL</name>
<gene>
    <name evidence="2" type="ORF">PLEPLA_LOCUS30787</name>
</gene>
<feature type="compositionally biased region" description="Basic and acidic residues" evidence="1">
    <location>
        <begin position="74"/>
        <end position="91"/>
    </location>
</feature>
<keyword evidence="3" id="KW-1185">Reference proteome</keyword>
<feature type="compositionally biased region" description="Gly residues" evidence="1">
    <location>
        <begin position="111"/>
        <end position="122"/>
    </location>
</feature>
<accession>A0A9N7V0E7</accession>
<organism evidence="2 3">
    <name type="scientific">Pleuronectes platessa</name>
    <name type="common">European plaice</name>
    <dbReference type="NCBI Taxonomy" id="8262"/>
    <lineage>
        <taxon>Eukaryota</taxon>
        <taxon>Metazoa</taxon>
        <taxon>Chordata</taxon>
        <taxon>Craniata</taxon>
        <taxon>Vertebrata</taxon>
        <taxon>Euteleostomi</taxon>
        <taxon>Actinopterygii</taxon>
        <taxon>Neopterygii</taxon>
        <taxon>Teleostei</taxon>
        <taxon>Neoteleostei</taxon>
        <taxon>Acanthomorphata</taxon>
        <taxon>Carangaria</taxon>
        <taxon>Pleuronectiformes</taxon>
        <taxon>Pleuronectoidei</taxon>
        <taxon>Pleuronectidae</taxon>
        <taxon>Pleuronectes</taxon>
    </lineage>
</organism>
<feature type="region of interest" description="Disordered" evidence="1">
    <location>
        <begin position="74"/>
        <end position="123"/>
    </location>
</feature>
<comment type="caution">
    <text evidence="2">The sequence shown here is derived from an EMBL/GenBank/DDBJ whole genome shotgun (WGS) entry which is preliminary data.</text>
</comment>
<dbReference type="EMBL" id="CADEAL010003001">
    <property type="protein sequence ID" value="CAB1443071.1"/>
    <property type="molecule type" value="Genomic_DNA"/>
</dbReference>
<evidence type="ECO:0000256" key="1">
    <source>
        <dbReference type="SAM" id="MobiDB-lite"/>
    </source>
</evidence>
<dbReference type="Proteomes" id="UP001153269">
    <property type="component" value="Unassembled WGS sequence"/>
</dbReference>
<protein>
    <submittedName>
        <fullName evidence="2">Uncharacterized protein</fullName>
    </submittedName>
</protein>
<dbReference type="AlphaFoldDB" id="A0A9N7V0E7"/>
<reference evidence="2" key="1">
    <citation type="submission" date="2020-03" db="EMBL/GenBank/DDBJ databases">
        <authorList>
            <person name="Weist P."/>
        </authorList>
    </citation>
    <scope>NUCLEOTIDE SEQUENCE</scope>
</reference>
<evidence type="ECO:0000313" key="3">
    <source>
        <dbReference type="Proteomes" id="UP001153269"/>
    </source>
</evidence>